<evidence type="ECO:0000256" key="5">
    <source>
        <dbReference type="ARBA" id="ARBA00023157"/>
    </source>
</evidence>
<dbReference type="InterPro" id="IPR013783">
    <property type="entry name" value="Ig-like_fold"/>
</dbReference>
<sequence length="1103" mass="120975">MQEHLKKIKGPLIDVQTAVGLDVSLPCDLLPTTMAMMTDKVYLVIWYKEGNTKPIYSFDARGKSLQQAIHWSDEAVLKSKAYFYYDTNPPALRIKGVKQEDAGLYRCRVDFHKSPTKNCRIQLDVLVPPAKITILDEQGAAVLNNVVGPYRENADINMTCISSGGQPAPKVTWWREHALLDDSYLVLPDGTVKNVLYLEKLSRHDLHSVYTCQASNGHVVPPLSSAVKLDMKLPPLYVRMQGLRETLTAGVKTQVSCTTAGSRPAPSVVWTKGSSVIRGSSQTTSNDGNVTVSELVFVPGPEDNEKSITCSISYSEGDGPTVLLKDTHVLNVKHVPVISLALGAPLNSQNLMEGSDVYLECDIKANPPVKKIEWFHNNKLLQSARGIIVSNQTLVLQSITKSTHGEYMCRASNSEGTVNSNQLYLDIKYPPVCKSEAQIIRAAVKQTVNITCDIDANPMPNLLFRWQFNNSLESMLELPPYTNVESEAANLALAEIDLETNHMGPSLEEMVRKKLERLEHSVRQQQLQQQQQHHHHLLHSGSHKEEVPLVDGQLYMYRVDTFNSFGTITCTATNSYGQSGHCAYHILVAGEYFVAAHVPDPIKSCTVSNVTAYTVHISCVAGKDGGIPQQFHIDVSMGKEALFERQCCTAKPERYELFIEKLNKQLHWPIVKAISQNLSHTSNNAFVVSFARFVSCMMDVLYLKSHSAPRFANINLSERDRSFDLHLCPFFATCKRWLTCCFRSFALPFPTFPAQVFEESKRKLLQSVSYQSPEMLLKKLPSDTKFIIKITPYNLQGTAPTSYRVKAQTLPAPLLRTAPSKAVLVQLTPLLGALVGAAVTLCLVALCIIVFVKFKTKVSKDGSHHQTASTEQDKGSAEPLSRNIGSHSSIDDKNPDVIPHENSEDDDEKQFERLALNADGLKFAGHTATASSGAYSPTHHHLMSPSGNGFKKFGELSLTTNPGYAIYSSPIRSYGKPSPGQQQHQLGSLLLSTTAGPQGTTTTTTSAPAGASLLLTSGGPGAVTTLPTRTSPNIYTRLPLRDFTPNSYDSMLSTSQTTSCSSSSNGGYATSQIYTAKMPLLTTNYTALDSTVGPGLGLGVDKC</sequence>
<reference evidence="9" key="2">
    <citation type="submission" date="2002-03" db="EMBL/GenBank/DDBJ databases">
        <authorList>
            <consortium name="The Anopheles Genome Sequencing Consortium"/>
        </authorList>
    </citation>
    <scope>NUCLEOTIDE SEQUENCE</scope>
    <source>
        <strain evidence="9">PEST</strain>
    </source>
</reference>
<evidence type="ECO:0000256" key="1">
    <source>
        <dbReference type="ARBA" id="ARBA00004167"/>
    </source>
</evidence>
<dbReference type="Gene3D" id="2.60.40.10">
    <property type="entry name" value="Immunoglobulins"/>
    <property type="match status" value="5"/>
</dbReference>
<dbReference type="InterPro" id="IPR013162">
    <property type="entry name" value="CD80_C2-set"/>
</dbReference>
<name>Q7PYG1_ANOGA</name>
<dbReference type="PANTHER" id="PTHR23278:SF2">
    <property type="entry name" value="SIDESTEP V, ISOFORM B"/>
    <property type="match status" value="1"/>
</dbReference>
<dbReference type="InterPro" id="IPR013106">
    <property type="entry name" value="Ig_V-set"/>
</dbReference>
<dbReference type="PaxDb" id="7165-AGAP001925-PA"/>
<dbReference type="STRING" id="7165.Q7PYG1"/>
<dbReference type="OMA" id="PWADENV"/>
<reference evidence="9" key="5">
    <citation type="submission" date="2011-05" db="EMBL/GenBank/DDBJ databases">
        <authorList>
            <consortium name="VectorBase"/>
        </authorList>
    </citation>
    <scope>NUCLEOTIDE SEQUENCE</scope>
    <source>
        <strain evidence="9">PEST</strain>
    </source>
</reference>
<keyword evidence="4 7" id="KW-0472">Membrane</keyword>
<proteinExistence type="predicted"/>
<dbReference type="Pfam" id="PF13927">
    <property type="entry name" value="Ig_3"/>
    <property type="match status" value="1"/>
</dbReference>
<reference evidence="9" key="1">
    <citation type="journal article" date="2002" name="Science">
        <title>The genome sequence of the malaria mosquito Anopheles gambiae.</title>
        <authorList>
            <person name="Holt R.A."/>
            <person name="Subramanian G.M."/>
            <person name="Halpern A."/>
            <person name="Sutton G.G."/>
            <person name="Charlab R."/>
            <person name="Nusskern D.R."/>
            <person name="Wincker P."/>
            <person name="Clark A.G."/>
            <person name="Ribeiro J.M."/>
            <person name="Wides R."/>
            <person name="Salzberg S.L."/>
            <person name="Loftus B."/>
            <person name="Yandell M."/>
            <person name="Majoros W.H."/>
            <person name="Rusch D.B."/>
            <person name="Lai Z."/>
            <person name="Kraft C.L."/>
            <person name="Abril J.F."/>
            <person name="Anthouard V."/>
            <person name="Arensburger P."/>
            <person name="Atkinson P.W."/>
            <person name="Baden H."/>
            <person name="de Berardinis V."/>
            <person name="Baldwin D."/>
            <person name="Benes V."/>
            <person name="Biedler J."/>
            <person name="Blass C."/>
            <person name="Bolanos R."/>
            <person name="Boscus D."/>
            <person name="Barnstead M."/>
            <person name="Cai S."/>
            <person name="Center A."/>
            <person name="Chaturverdi K."/>
            <person name="Christophides G.K."/>
            <person name="Chrystal M.A."/>
            <person name="Clamp M."/>
            <person name="Cravchik A."/>
            <person name="Curwen V."/>
            <person name="Dana A."/>
            <person name="Delcher A."/>
            <person name="Dew I."/>
            <person name="Evans C.A."/>
            <person name="Flanigan M."/>
            <person name="Grundschober-Freimoser A."/>
            <person name="Friedli L."/>
            <person name="Gu Z."/>
            <person name="Guan P."/>
            <person name="Guigo R."/>
            <person name="Hillenmeyer M.E."/>
            <person name="Hladun S.L."/>
            <person name="Hogan J.R."/>
            <person name="Hong Y.S."/>
            <person name="Hoover J."/>
            <person name="Jaillon O."/>
            <person name="Ke Z."/>
            <person name="Kodira C."/>
            <person name="Kokoza E."/>
            <person name="Koutsos A."/>
            <person name="Letunic I."/>
            <person name="Levitsky A."/>
            <person name="Liang Y."/>
            <person name="Lin J.J."/>
            <person name="Lobo N.F."/>
            <person name="Lopez J.R."/>
            <person name="Malek J.A."/>
            <person name="McIntosh T.C."/>
            <person name="Meister S."/>
            <person name="Miller J."/>
            <person name="Mobarry C."/>
            <person name="Mongin E."/>
            <person name="Murphy S.D."/>
            <person name="O'Brochta D.A."/>
            <person name="Pfannkoch C."/>
            <person name="Qi R."/>
            <person name="Regier M.A."/>
            <person name="Remington K."/>
            <person name="Shao H."/>
            <person name="Sharakhova M.V."/>
            <person name="Sitter C.D."/>
            <person name="Shetty J."/>
            <person name="Smith T.J."/>
            <person name="Strong R."/>
            <person name="Sun J."/>
            <person name="Thomasova D."/>
            <person name="Ton L.Q."/>
            <person name="Topalis P."/>
            <person name="Tu Z."/>
            <person name="Unger M.F."/>
            <person name="Walenz B."/>
            <person name="Wang A."/>
            <person name="Wang J."/>
            <person name="Wang M."/>
            <person name="Wang X."/>
            <person name="Woodford K.J."/>
            <person name="Wortman J.R."/>
            <person name="Wu M."/>
            <person name="Yao A."/>
            <person name="Zdobnov E.M."/>
            <person name="Zhang H."/>
            <person name="Zhao Q."/>
            <person name="Zhao S."/>
            <person name="Zhu S.C."/>
            <person name="Zhimulev I."/>
            <person name="Coluzzi M."/>
            <person name="della Torre A."/>
            <person name="Roth C.W."/>
            <person name="Louis C."/>
            <person name="Kalush F."/>
            <person name="Mural R.J."/>
            <person name="Myers E.W."/>
            <person name="Adams M.D."/>
            <person name="Smith H.O."/>
            <person name="Broder S."/>
            <person name="Gardner M.J."/>
            <person name="Fraser C.M."/>
            <person name="Birney E."/>
            <person name="Bork P."/>
            <person name="Brey P.T."/>
            <person name="Venter J.C."/>
            <person name="Weissenbach J."/>
            <person name="Kafatos F.C."/>
            <person name="Collins F.H."/>
            <person name="Hoffman S.L."/>
        </authorList>
    </citation>
    <scope>NUCLEOTIDE SEQUENCE [LARGE SCALE GENOMIC DNA]</scope>
    <source>
        <strain evidence="9">PEST</strain>
    </source>
</reference>
<dbReference type="eggNOG" id="KOG3515">
    <property type="taxonomic scope" value="Eukaryota"/>
</dbReference>
<organism evidence="9">
    <name type="scientific">Anopheles gambiae</name>
    <name type="common">African malaria mosquito</name>
    <dbReference type="NCBI Taxonomy" id="7165"/>
    <lineage>
        <taxon>Eukaryota</taxon>
        <taxon>Metazoa</taxon>
        <taxon>Ecdysozoa</taxon>
        <taxon>Arthropoda</taxon>
        <taxon>Hexapoda</taxon>
        <taxon>Insecta</taxon>
        <taxon>Pterygota</taxon>
        <taxon>Neoptera</taxon>
        <taxon>Endopterygota</taxon>
        <taxon>Diptera</taxon>
        <taxon>Nematocera</taxon>
        <taxon>Culicoidea</taxon>
        <taxon>Culicidae</taxon>
        <taxon>Anophelinae</taxon>
        <taxon>Anopheles</taxon>
    </lineage>
</organism>
<dbReference type="SUPFAM" id="SSF48726">
    <property type="entry name" value="Immunoglobulin"/>
    <property type="match status" value="5"/>
</dbReference>
<evidence type="ECO:0000256" key="2">
    <source>
        <dbReference type="ARBA" id="ARBA00022692"/>
    </source>
</evidence>
<gene>
    <name evidence="9" type="ORF">AgaP_AGAP001925</name>
</gene>
<evidence type="ECO:0000313" key="9">
    <source>
        <dbReference type="EMBL" id="EAA01472.5"/>
    </source>
</evidence>
<evidence type="ECO:0000256" key="4">
    <source>
        <dbReference type="ARBA" id="ARBA00023136"/>
    </source>
</evidence>
<accession>Q7PYG1</accession>
<dbReference type="VEuPathDB" id="VectorBase:AGAP001925"/>
<dbReference type="InterPro" id="IPR007110">
    <property type="entry name" value="Ig-like_dom"/>
</dbReference>
<dbReference type="HOGENOM" id="CLU_005939_3_2_1"/>
<feature type="domain" description="Ig-like" evidence="8">
    <location>
        <begin position="234"/>
        <end position="315"/>
    </location>
</feature>
<evidence type="ECO:0000256" key="7">
    <source>
        <dbReference type="SAM" id="Phobius"/>
    </source>
</evidence>
<feature type="compositionally biased region" description="Basic and acidic residues" evidence="6">
    <location>
        <begin position="889"/>
        <end position="902"/>
    </location>
</feature>
<reference evidence="9" key="4">
    <citation type="journal article" date="2007" name="Genome Biol.">
        <title>Update of the Anopheles gambiae PEST genome assembly.</title>
        <authorList>
            <person name="Sharakhova M.V."/>
            <person name="Hammond M.P."/>
            <person name="Lobo N.F."/>
            <person name="Krzywinski J."/>
            <person name="Unger M.F."/>
            <person name="Hillenmeyer M.E."/>
            <person name="Bruggner R.V."/>
            <person name="Birney E."/>
            <person name="Collins F.H."/>
        </authorList>
    </citation>
    <scope>NUCLEOTIDE SEQUENCE</scope>
    <source>
        <strain evidence="9">PEST</strain>
    </source>
</reference>
<dbReference type="Pfam" id="PF00047">
    <property type="entry name" value="ig"/>
    <property type="match status" value="1"/>
</dbReference>
<feature type="domain" description="Ig-like" evidence="8">
    <location>
        <begin position="20"/>
        <end position="109"/>
    </location>
</feature>
<comment type="caution">
    <text evidence="9">The sequence shown here is derived from an EMBL/GenBank/DDBJ whole genome shotgun (WGS) entry which is preliminary data.</text>
</comment>
<dbReference type="SMART" id="SM00409">
    <property type="entry name" value="IG"/>
    <property type="match status" value="4"/>
</dbReference>
<comment type="subcellular location">
    <subcellularLocation>
        <location evidence="1">Membrane</location>
        <topology evidence="1">Single-pass membrane protein</topology>
    </subcellularLocation>
</comment>
<keyword evidence="3 7" id="KW-1133">Transmembrane helix</keyword>
<keyword evidence="2 7" id="KW-0812">Transmembrane</keyword>
<reference evidence="9" key="3">
    <citation type="journal article" date="2004" name="Trends Parasitol.">
        <title>The Anopheles gambiae genome: an update.</title>
        <authorList>
            <person name="Mongin E."/>
            <person name="Louis C."/>
            <person name="Holt R.A."/>
            <person name="Birney E."/>
            <person name="Collins F.H."/>
        </authorList>
    </citation>
    <scope>NUCLEOTIDE SEQUENCE</scope>
    <source>
        <strain evidence="9">PEST</strain>
    </source>
</reference>
<dbReference type="SMART" id="SM00408">
    <property type="entry name" value="IGc2"/>
    <property type="match status" value="3"/>
</dbReference>
<evidence type="ECO:0000259" key="8">
    <source>
        <dbReference type="PROSITE" id="PS50835"/>
    </source>
</evidence>
<dbReference type="GO" id="GO:0016020">
    <property type="term" value="C:membrane"/>
    <property type="evidence" value="ECO:0007669"/>
    <property type="project" value="UniProtKB-SubCell"/>
</dbReference>
<dbReference type="InterPro" id="IPR036179">
    <property type="entry name" value="Ig-like_dom_sf"/>
</dbReference>
<dbReference type="Pfam" id="PF08205">
    <property type="entry name" value="C2-set_2"/>
    <property type="match status" value="1"/>
</dbReference>
<protein>
    <submittedName>
        <fullName evidence="9">AGAP001925-PA</fullName>
    </submittedName>
</protein>
<feature type="transmembrane region" description="Helical" evidence="7">
    <location>
        <begin position="830"/>
        <end position="852"/>
    </location>
</feature>
<dbReference type="EMBL" id="AAAB01008987">
    <property type="protein sequence ID" value="EAA01472.5"/>
    <property type="molecule type" value="Genomic_DNA"/>
</dbReference>
<dbReference type="InterPro" id="IPR003599">
    <property type="entry name" value="Ig_sub"/>
</dbReference>
<feature type="domain" description="Ig-like" evidence="8">
    <location>
        <begin position="336"/>
        <end position="419"/>
    </location>
</feature>
<evidence type="ECO:0000256" key="3">
    <source>
        <dbReference type="ARBA" id="ARBA00022989"/>
    </source>
</evidence>
<dbReference type="Pfam" id="PF07686">
    <property type="entry name" value="V-set"/>
    <property type="match status" value="1"/>
</dbReference>
<dbReference type="VEuPathDB" id="VectorBase:AGAMI1_011571"/>
<feature type="domain" description="Ig-like" evidence="8">
    <location>
        <begin position="128"/>
        <end position="228"/>
    </location>
</feature>
<evidence type="ECO:0000256" key="6">
    <source>
        <dbReference type="SAM" id="MobiDB-lite"/>
    </source>
</evidence>
<feature type="region of interest" description="Disordered" evidence="6">
    <location>
        <begin position="861"/>
        <end position="908"/>
    </location>
</feature>
<keyword evidence="5" id="KW-1015">Disulfide bond</keyword>
<dbReference type="PhylomeDB" id="Q7PYG1"/>
<dbReference type="AlphaFoldDB" id="Q7PYG1"/>
<dbReference type="InterPro" id="IPR013151">
    <property type="entry name" value="Immunoglobulin_dom"/>
</dbReference>
<dbReference type="PROSITE" id="PS50835">
    <property type="entry name" value="IG_LIKE"/>
    <property type="match status" value="4"/>
</dbReference>
<dbReference type="InterPro" id="IPR003598">
    <property type="entry name" value="Ig_sub2"/>
</dbReference>
<dbReference type="PANTHER" id="PTHR23278">
    <property type="entry name" value="SIDESTEP PROTEIN"/>
    <property type="match status" value="1"/>
</dbReference>